<dbReference type="Proteomes" id="UP000190837">
    <property type="component" value="Unassembled WGS sequence"/>
</dbReference>
<dbReference type="EMBL" id="FKLO01000073">
    <property type="protein sequence ID" value="SAM70277.1"/>
    <property type="molecule type" value="Genomic_DNA"/>
</dbReference>
<gene>
    <name evidence="1" type="ORF">CHUV0807_2174</name>
</gene>
<sequence length="41" mass="4739">MVFFRIFCCAFRREDGRLCGSKVYWWGKHHPTVIAGGYGVS</sequence>
<name>A0A1C3H6J6_9GAMM</name>
<evidence type="ECO:0000313" key="2">
    <source>
        <dbReference type="Proteomes" id="UP000190837"/>
    </source>
</evidence>
<dbReference type="AlphaFoldDB" id="A0A1C3H6J6"/>
<reference evidence="2" key="1">
    <citation type="submission" date="2016-04" db="EMBL/GenBank/DDBJ databases">
        <authorList>
            <person name="Tagini F."/>
        </authorList>
    </citation>
    <scope>NUCLEOTIDE SEQUENCE [LARGE SCALE GENOMIC DNA]</scope>
    <source>
        <strain evidence="2">CHUV0807</strain>
    </source>
</reference>
<evidence type="ECO:0000313" key="1">
    <source>
        <dbReference type="EMBL" id="SAM70277.1"/>
    </source>
</evidence>
<protein>
    <submittedName>
        <fullName evidence="1">Uncharacterized protein</fullName>
    </submittedName>
</protein>
<organism evidence="1 2">
    <name type="scientific">Cardiobacterium hominis</name>
    <dbReference type="NCBI Taxonomy" id="2718"/>
    <lineage>
        <taxon>Bacteria</taxon>
        <taxon>Pseudomonadati</taxon>
        <taxon>Pseudomonadota</taxon>
        <taxon>Gammaproteobacteria</taxon>
        <taxon>Cardiobacteriales</taxon>
        <taxon>Cardiobacteriaceae</taxon>
        <taxon>Cardiobacterium</taxon>
    </lineage>
</organism>
<accession>A0A1C3H6J6</accession>
<proteinExistence type="predicted"/>